<dbReference type="Proteomes" id="UP000216107">
    <property type="component" value="Unassembled WGS sequence"/>
</dbReference>
<dbReference type="AlphaFoldDB" id="A0A272EUF0"/>
<keyword evidence="2" id="KW-0732">Signal</keyword>
<evidence type="ECO:0000313" key="3">
    <source>
        <dbReference type="EMBL" id="PAS93741.1"/>
    </source>
</evidence>
<dbReference type="PROSITE" id="PS51257">
    <property type="entry name" value="PROKAR_LIPOPROTEIN"/>
    <property type="match status" value="1"/>
</dbReference>
<evidence type="ECO:0000256" key="2">
    <source>
        <dbReference type="SAM" id="SignalP"/>
    </source>
</evidence>
<dbReference type="SUPFAM" id="SSF53474">
    <property type="entry name" value="alpha/beta-Hydrolases"/>
    <property type="match status" value="1"/>
</dbReference>
<feature type="chain" id="PRO_5012628421" description="Alpha/beta hydrolase" evidence="2">
    <location>
        <begin position="21"/>
        <end position="407"/>
    </location>
</feature>
<dbReference type="Gene3D" id="3.40.50.1820">
    <property type="entry name" value="alpha/beta hydrolase"/>
    <property type="match status" value="1"/>
</dbReference>
<organism evidence="3 4">
    <name type="scientific">Candidatus Dactylopiibacterium carminicum</name>
    <dbReference type="NCBI Taxonomy" id="857335"/>
    <lineage>
        <taxon>Bacteria</taxon>
        <taxon>Pseudomonadati</taxon>
        <taxon>Pseudomonadota</taxon>
        <taxon>Betaproteobacteria</taxon>
        <taxon>Rhodocyclales</taxon>
        <taxon>Rhodocyclaceae</taxon>
        <taxon>Candidatus Dactylopiibacterium</taxon>
    </lineage>
</organism>
<feature type="compositionally biased region" description="Gly residues" evidence="1">
    <location>
        <begin position="300"/>
        <end position="349"/>
    </location>
</feature>
<dbReference type="InterPro" id="IPR029058">
    <property type="entry name" value="AB_hydrolase_fold"/>
</dbReference>
<evidence type="ECO:0000313" key="4">
    <source>
        <dbReference type="Proteomes" id="UP000216107"/>
    </source>
</evidence>
<gene>
    <name evidence="3" type="ORF">CGU29_06655</name>
</gene>
<feature type="region of interest" description="Disordered" evidence="1">
    <location>
        <begin position="282"/>
        <end position="365"/>
    </location>
</feature>
<feature type="signal peptide" evidence="2">
    <location>
        <begin position="1"/>
        <end position="20"/>
    </location>
</feature>
<evidence type="ECO:0000256" key="1">
    <source>
        <dbReference type="SAM" id="MobiDB-lite"/>
    </source>
</evidence>
<dbReference type="RefSeq" id="WP_186815399.1">
    <property type="nucleotide sequence ID" value="NZ_MDUX01000014.1"/>
</dbReference>
<evidence type="ECO:0008006" key="5">
    <source>
        <dbReference type="Google" id="ProtNLM"/>
    </source>
</evidence>
<reference evidence="3 4" key="1">
    <citation type="submission" date="2017-07" db="EMBL/GenBank/DDBJ databases">
        <title>Candidatus Dactylopiibacterium carminicum, a nitrogen-fixing symbiont of the cochineal insect Dactylopius coccus and Dactylopius opuntiae (Hemiptera: Coccoidea: Dactylopiidae).</title>
        <authorList>
            <person name="Vera A."/>
        </authorList>
    </citation>
    <scope>NUCLEOTIDE SEQUENCE [LARGE SCALE GENOMIC DNA]</scope>
    <source>
        <strain evidence="3 4">NFDCM</strain>
    </source>
</reference>
<protein>
    <recommendedName>
        <fullName evidence="5">Alpha/beta hydrolase</fullName>
    </recommendedName>
</protein>
<dbReference type="EMBL" id="NMRN01000013">
    <property type="protein sequence ID" value="PAS93741.1"/>
    <property type="molecule type" value="Genomic_DNA"/>
</dbReference>
<name>A0A272EUF0_9RHOO</name>
<sequence>MRLFRVLALFFACGLLLACAHQGEPPRNAAPQPLRSAGYLPAMQYPVQPVRERWSRGEDSIDVLLLRPLSEQPAGLIVFLGGLGDAVDSPLPLLQKWAEAGHAVLSIQAARHGPAVLAGSRAREGDFRPLAIEAYANPSLQWRLDTLAWVMHELRSRQREKDPLAGLDLEQVMLVGFDLGAQTVQAALGEHFTDVTLPTFPLVWRAAIILSPYAGYGGESFNQRYVDMQGPMLLVTSAEDVDRFDYAFNARLREMPFRHMPGKDKLSLNLAYASHAVIGGGSAQSGPARAEFSGGAPSRSGGGGGRGGAEGGGRGGPGGGMGGSGGMGGPGGGASGGGPQGGAGPGGSNSAGQPQMGVDSQEDQAKSLQAVSLAFIDQWLQDDDLAREWLARDANRWLAESGRLLRR</sequence>
<accession>A0A272EUF0</accession>
<comment type="caution">
    <text evidence="3">The sequence shown here is derived from an EMBL/GenBank/DDBJ whole genome shotgun (WGS) entry which is preliminary data.</text>
</comment>
<proteinExistence type="predicted"/>